<name>A0A9P6VR41_9HELO</name>
<evidence type="ECO:0000256" key="1">
    <source>
        <dbReference type="ARBA" id="ARBA00001576"/>
    </source>
</evidence>
<dbReference type="InterPro" id="IPR008928">
    <property type="entry name" value="6-hairpin_glycosidase_sf"/>
</dbReference>
<comment type="similarity">
    <text evidence="2">Belongs to the glycosyl hydrolase 65 family.</text>
</comment>
<comment type="caution">
    <text evidence="9">The sequence shown here is derived from an EMBL/GenBank/DDBJ whole genome shotgun (WGS) entry which is preliminary data.</text>
</comment>
<gene>
    <name evidence="9" type="ORF">D0Z07_1196</name>
</gene>
<dbReference type="PANTHER" id="PTHR11051:SF8">
    <property type="entry name" value="PROTEIN-GLUCOSYLGALACTOSYLHYDROXYLYSINE GLUCOSIDASE"/>
    <property type="match status" value="1"/>
</dbReference>
<evidence type="ECO:0000313" key="10">
    <source>
        <dbReference type="Proteomes" id="UP000785200"/>
    </source>
</evidence>
<keyword evidence="4" id="KW-0378">Hydrolase</keyword>
<evidence type="ECO:0000256" key="3">
    <source>
        <dbReference type="ARBA" id="ARBA00012757"/>
    </source>
</evidence>
<dbReference type="Gene3D" id="2.60.420.10">
    <property type="entry name" value="Maltose phosphorylase, domain 3"/>
    <property type="match status" value="1"/>
</dbReference>
<keyword evidence="6" id="KW-0732">Signal</keyword>
<proteinExistence type="inferred from homology"/>
<protein>
    <recommendedName>
        <fullName evidence="3">alpha,alpha-trehalase</fullName>
        <ecNumber evidence="3">3.2.1.28</ecNumber>
    </recommendedName>
</protein>
<dbReference type="InterPro" id="IPR012341">
    <property type="entry name" value="6hp_glycosidase-like_sf"/>
</dbReference>
<dbReference type="Gene3D" id="2.70.98.40">
    <property type="entry name" value="Glycoside hydrolase, family 65, N-terminal domain"/>
    <property type="match status" value="1"/>
</dbReference>
<dbReference type="EC" id="3.2.1.28" evidence="3"/>
<evidence type="ECO:0000259" key="7">
    <source>
        <dbReference type="Pfam" id="PF03632"/>
    </source>
</evidence>
<dbReference type="Gene3D" id="2.60.120.260">
    <property type="entry name" value="Galactose-binding domain-like"/>
    <property type="match status" value="1"/>
</dbReference>
<comment type="catalytic activity">
    <reaction evidence="1">
        <text>alpha,alpha-trehalose + H2O = alpha-D-glucose + beta-D-glucose</text>
        <dbReference type="Rhea" id="RHEA:32675"/>
        <dbReference type="ChEBI" id="CHEBI:15377"/>
        <dbReference type="ChEBI" id="CHEBI:15903"/>
        <dbReference type="ChEBI" id="CHEBI:16551"/>
        <dbReference type="ChEBI" id="CHEBI:17925"/>
        <dbReference type="EC" id="3.2.1.28"/>
    </reaction>
</comment>
<dbReference type="GO" id="GO:0005993">
    <property type="term" value="P:trehalose catabolic process"/>
    <property type="evidence" value="ECO:0007669"/>
    <property type="project" value="TreeGrafter"/>
</dbReference>
<organism evidence="9 10">
    <name type="scientific">Hyphodiscus hymeniophilus</name>
    <dbReference type="NCBI Taxonomy" id="353542"/>
    <lineage>
        <taxon>Eukaryota</taxon>
        <taxon>Fungi</taxon>
        <taxon>Dikarya</taxon>
        <taxon>Ascomycota</taxon>
        <taxon>Pezizomycotina</taxon>
        <taxon>Leotiomycetes</taxon>
        <taxon>Helotiales</taxon>
        <taxon>Hyphodiscaceae</taxon>
        <taxon>Hyphodiscus</taxon>
    </lineage>
</organism>
<dbReference type="Pfam" id="PF03636">
    <property type="entry name" value="Glyco_hydro_65N"/>
    <property type="match status" value="1"/>
</dbReference>
<evidence type="ECO:0000256" key="4">
    <source>
        <dbReference type="ARBA" id="ARBA00022801"/>
    </source>
</evidence>
<keyword evidence="5" id="KW-0325">Glycoprotein</keyword>
<dbReference type="SUPFAM" id="SSF48208">
    <property type="entry name" value="Six-hairpin glycosidases"/>
    <property type="match status" value="1"/>
</dbReference>
<evidence type="ECO:0000259" key="8">
    <source>
        <dbReference type="Pfam" id="PF03636"/>
    </source>
</evidence>
<accession>A0A9P6VR41</accession>
<dbReference type="SUPFAM" id="SSF49785">
    <property type="entry name" value="Galactose-binding domain-like"/>
    <property type="match status" value="1"/>
</dbReference>
<dbReference type="Proteomes" id="UP000785200">
    <property type="component" value="Unassembled WGS sequence"/>
</dbReference>
<dbReference type="InterPro" id="IPR011013">
    <property type="entry name" value="Gal_mutarotase_sf_dom"/>
</dbReference>
<evidence type="ECO:0000256" key="2">
    <source>
        <dbReference type="ARBA" id="ARBA00006768"/>
    </source>
</evidence>
<feature type="domain" description="Glycoside hydrolase family 65 N-terminal" evidence="8">
    <location>
        <begin position="49"/>
        <end position="315"/>
    </location>
</feature>
<evidence type="ECO:0000256" key="5">
    <source>
        <dbReference type="ARBA" id="ARBA00023180"/>
    </source>
</evidence>
<dbReference type="EMBL" id="VNKQ01000003">
    <property type="protein sequence ID" value="KAG0652069.1"/>
    <property type="molecule type" value="Genomic_DNA"/>
</dbReference>
<dbReference type="SUPFAM" id="SSF74650">
    <property type="entry name" value="Galactose mutarotase-like"/>
    <property type="match status" value="1"/>
</dbReference>
<dbReference type="InterPro" id="IPR005196">
    <property type="entry name" value="Glyco_hydro_65_N"/>
</dbReference>
<keyword evidence="10" id="KW-1185">Reference proteome</keyword>
<dbReference type="InterPro" id="IPR005195">
    <property type="entry name" value="Glyco_hydro_65_M"/>
</dbReference>
<reference evidence="9" key="1">
    <citation type="submission" date="2019-07" db="EMBL/GenBank/DDBJ databases">
        <title>Hyphodiscus hymeniophilus genome sequencing and assembly.</title>
        <authorList>
            <person name="Kramer G."/>
            <person name="Nodwell J."/>
        </authorList>
    </citation>
    <scope>NUCLEOTIDE SEQUENCE</scope>
    <source>
        <strain evidence="9">ATCC 34498</strain>
    </source>
</reference>
<dbReference type="InterPro" id="IPR037018">
    <property type="entry name" value="GH65_N"/>
</dbReference>
<dbReference type="Gene3D" id="1.50.10.10">
    <property type="match status" value="1"/>
</dbReference>
<dbReference type="AlphaFoldDB" id="A0A9P6VR41"/>
<dbReference type="GO" id="GO:0009277">
    <property type="term" value="C:fungal-type cell wall"/>
    <property type="evidence" value="ECO:0007669"/>
    <property type="project" value="TreeGrafter"/>
</dbReference>
<dbReference type="OrthoDB" id="200349at2759"/>
<evidence type="ECO:0000256" key="6">
    <source>
        <dbReference type="SAM" id="SignalP"/>
    </source>
</evidence>
<dbReference type="Pfam" id="PF03632">
    <property type="entry name" value="Glyco_hydro_65m"/>
    <property type="match status" value="1"/>
</dbReference>
<evidence type="ECO:0000313" key="9">
    <source>
        <dbReference type="EMBL" id="KAG0652069.1"/>
    </source>
</evidence>
<feature type="chain" id="PRO_5040442660" description="alpha,alpha-trehalase" evidence="6">
    <location>
        <begin position="22"/>
        <end position="997"/>
    </location>
</feature>
<dbReference type="GO" id="GO:0004555">
    <property type="term" value="F:alpha,alpha-trehalase activity"/>
    <property type="evidence" value="ECO:0007669"/>
    <property type="project" value="UniProtKB-EC"/>
</dbReference>
<feature type="domain" description="Glycoside hydrolase family 65 central catalytic" evidence="7">
    <location>
        <begin position="384"/>
        <end position="573"/>
    </location>
</feature>
<feature type="signal peptide" evidence="6">
    <location>
        <begin position="1"/>
        <end position="21"/>
    </location>
</feature>
<dbReference type="InterPro" id="IPR008979">
    <property type="entry name" value="Galactose-bd-like_sf"/>
</dbReference>
<dbReference type="GO" id="GO:0030246">
    <property type="term" value="F:carbohydrate binding"/>
    <property type="evidence" value="ECO:0007669"/>
    <property type="project" value="InterPro"/>
</dbReference>
<sequence>MKSIMQLILLYLGLCLGLSSAQTDFSTSSGISSWNDTEWSLTATKFIPGQYQSRSSLANGYLGASLAAAGPFFEIDVNQTDPNGIQPTNGWPLFNPRISFSTISGFWDVQLNGSGTNYPWLQQYGWESFISGIPHPTPIIFAFGDHYLDATVSNTTISNFASKLTYKTGIVEWSYTWSPTNVNSFNVSFAVFFSRERPNVIAVSASITPSADINGTVTDLLDGRSAVRSYLDAKGLDTNGTTIHTSVHPDGLANVTGYLVSGVNFSNPYTDLTSRAVASGPFVSSNDTTIGQTFNVSLKSGETAIFYKYVGVASNDKFPGAESLARQAQATAQSDGWVALQQEHVDAWAKLLTPESVDDFTDPVTGQLPDDPNIEVLQIASVANVYYLLQNLLPDGSGLNDNSVSVGGLVSDSYAGLVFWDADYWMAPGLNLAFPEWSKQISNFRVKQHPQALANAAFNGYPNGSALYSWTAGRYGNCTGTGPCVDYEYHLNYDIAFNLLQQRNITNNATWFNDGPLQVINSAAMMTGQLLKFNETTETYWLRNMTDPDEYANNVDNGAFTIASAAELLKQANALRVSQGLPINETWQDQYERIAFPSAPSNITLEYQTMNDSVAVKQADVVLLTYPLDYGENYTVSDKLLDLDYYANKQSPNGPGMTYSVFAVDANALSPSGCSAYTYTLNGFLPYLRAPWYQFSEQAVDDVAINGDTNPAFPFLTGHGGANQVVPFGFLGLRTDQNVLYINPSLPPQIPFVKVRTFYYAGATLSATLNSTHTNITRLATPSSASFVDMYANNVMPLIVGTPNAPDTVTTAYNLTINGTVTIPNRLYWQQLTYANNLLQCLSVTSTDAYAAGQFPEAAIDGSTATRWQPSSNASASLLVNMTTVPASPISGIFFDWGQRPPLNVSVYIANQTDGAGGVYGNEIEIVVDGITPSLPYNVTAEVKSAENVEPVTGNSTTIAVAGGAWSGSYVRLEIEGCWENDGAGATVGEFVLIGGS</sequence>
<dbReference type="FunFam" id="1.50.10.10:FF:000032">
    <property type="entry name" value="Vacuolar acid trehalase"/>
    <property type="match status" value="1"/>
</dbReference>
<dbReference type="PANTHER" id="PTHR11051">
    <property type="entry name" value="GLYCOSYL HYDROLASE-RELATED"/>
    <property type="match status" value="1"/>
</dbReference>